<dbReference type="OrthoDB" id="4467269at2"/>
<gene>
    <name evidence="1" type="ORF">A8V01_19155</name>
</gene>
<name>A0A2K2G117_9SPHN</name>
<keyword evidence="2" id="KW-1185">Reference proteome</keyword>
<dbReference type="EMBL" id="LYMM01000032">
    <property type="protein sequence ID" value="PNU04717.1"/>
    <property type="molecule type" value="Genomic_DNA"/>
</dbReference>
<dbReference type="Proteomes" id="UP000236327">
    <property type="component" value="Unassembled WGS sequence"/>
</dbReference>
<accession>A0A2K2G117</accession>
<dbReference type="Gene3D" id="1.10.150.20">
    <property type="entry name" value="5' to 3' exonuclease, C-terminal subdomain"/>
    <property type="match status" value="1"/>
</dbReference>
<evidence type="ECO:0000313" key="1">
    <source>
        <dbReference type="EMBL" id="PNU04717.1"/>
    </source>
</evidence>
<sequence>MDRFDETERAALLAVKGVGPTVLSRLEELGIAGFAQLAAADADDICAKVSVSLGATCWRNSPQARRAVAAAIERAREP</sequence>
<dbReference type="AlphaFoldDB" id="A0A2K2G117"/>
<organism evidence="1 2">
    <name type="scientific">Novosphingobium guangzhouense</name>
    <dbReference type="NCBI Taxonomy" id="1850347"/>
    <lineage>
        <taxon>Bacteria</taxon>
        <taxon>Pseudomonadati</taxon>
        <taxon>Pseudomonadota</taxon>
        <taxon>Alphaproteobacteria</taxon>
        <taxon>Sphingomonadales</taxon>
        <taxon>Sphingomonadaceae</taxon>
        <taxon>Novosphingobium</taxon>
    </lineage>
</organism>
<evidence type="ECO:0008006" key="3">
    <source>
        <dbReference type="Google" id="ProtNLM"/>
    </source>
</evidence>
<proteinExistence type="predicted"/>
<protein>
    <recommendedName>
        <fullName evidence="3">Pathogenicity locus</fullName>
    </recommendedName>
</protein>
<evidence type="ECO:0000313" key="2">
    <source>
        <dbReference type="Proteomes" id="UP000236327"/>
    </source>
</evidence>
<reference evidence="1 2" key="1">
    <citation type="submission" date="2016-05" db="EMBL/GenBank/DDBJ databases">
        <title>Complete genome sequence of Novosphingobium guangzhouense SA925(T).</title>
        <authorList>
            <person name="Sha S."/>
        </authorList>
    </citation>
    <scope>NUCLEOTIDE SEQUENCE [LARGE SCALE GENOMIC DNA]</scope>
    <source>
        <strain evidence="1 2">SA925</strain>
    </source>
</reference>
<comment type="caution">
    <text evidence="1">The sequence shown here is derived from an EMBL/GenBank/DDBJ whole genome shotgun (WGS) entry which is preliminary data.</text>
</comment>
<dbReference type="RefSeq" id="WP_103096068.1">
    <property type="nucleotide sequence ID" value="NZ_LYMM01000032.1"/>
</dbReference>